<name>E4Y6U6_OIKDI</name>
<keyword evidence="1" id="KW-0175">Coiled coil</keyword>
<evidence type="ECO:0000256" key="1">
    <source>
        <dbReference type="SAM" id="Coils"/>
    </source>
</evidence>
<dbReference type="Proteomes" id="UP000011014">
    <property type="component" value="Unassembled WGS sequence"/>
</dbReference>
<protein>
    <submittedName>
        <fullName evidence="3">Uncharacterized protein</fullName>
    </submittedName>
</protein>
<gene>
    <name evidence="3" type="ORF">GSOID_T00025245001</name>
</gene>
<feature type="region of interest" description="Disordered" evidence="2">
    <location>
        <begin position="212"/>
        <end position="231"/>
    </location>
</feature>
<sequence length="360" mass="42271">MRVSISKKAREMGFSARLLNRDFEDLVICYLCKEVLEDVIALACCSNHCCRKCFDNRKRAGDRCVEECGAQIENLIEDRPKKQELCEVGDFQCTRCFFKPLRYDQLVGHMRNECARRDVHCRYCDRTHAADYVESCINNPDAAAINKEKAKLEREVQLYKNQMEDAQKTANEANMRIEAVRQREDILQTRLNQQTLKLQREEAIKNQLIRQQQQQQVANPSPENDEIVPRPKRYGQDIGTNLFRHKLLWQNGVKKMTIGWIEDRFGKPIPPEKRQVMINREDTVRSVRDKIRALCKIQWPRQLFYNGINGENTKLVNNIDPIKEVDDITTGADGILWIGRSNIWDDDEDNYYKDCPSYRY</sequence>
<dbReference type="AlphaFoldDB" id="E4Y6U6"/>
<reference evidence="3" key="1">
    <citation type="journal article" date="2010" name="Science">
        <title>Plasticity of animal genome architecture unmasked by rapid evolution of a pelagic tunicate.</title>
        <authorList>
            <person name="Denoeud F."/>
            <person name="Henriet S."/>
            <person name="Mungpakdee S."/>
            <person name="Aury J.M."/>
            <person name="Da Silva C."/>
            <person name="Brinkmann H."/>
            <person name="Mikhaleva J."/>
            <person name="Olsen L.C."/>
            <person name="Jubin C."/>
            <person name="Canestro C."/>
            <person name="Bouquet J.M."/>
            <person name="Danks G."/>
            <person name="Poulain J."/>
            <person name="Campsteijn C."/>
            <person name="Adamski M."/>
            <person name="Cross I."/>
            <person name="Yadetie F."/>
            <person name="Muffato M."/>
            <person name="Louis A."/>
            <person name="Butcher S."/>
            <person name="Tsagkogeorga G."/>
            <person name="Konrad A."/>
            <person name="Singh S."/>
            <person name="Jensen M.F."/>
            <person name="Cong E.H."/>
            <person name="Eikeseth-Otteraa H."/>
            <person name="Noel B."/>
            <person name="Anthouard V."/>
            <person name="Porcel B.M."/>
            <person name="Kachouri-Lafond R."/>
            <person name="Nishino A."/>
            <person name="Ugolini M."/>
            <person name="Chourrout P."/>
            <person name="Nishida H."/>
            <person name="Aasland R."/>
            <person name="Huzurbazar S."/>
            <person name="Westhof E."/>
            <person name="Delsuc F."/>
            <person name="Lehrach H."/>
            <person name="Reinhardt R."/>
            <person name="Weissenbach J."/>
            <person name="Roy S.W."/>
            <person name="Artiguenave F."/>
            <person name="Postlethwait J.H."/>
            <person name="Manak J.R."/>
            <person name="Thompson E.M."/>
            <person name="Jaillon O."/>
            <person name="Du Pasquier L."/>
            <person name="Boudinot P."/>
            <person name="Liberles D.A."/>
            <person name="Volff J.N."/>
            <person name="Philippe H."/>
            <person name="Lenhard B."/>
            <person name="Roest Crollius H."/>
            <person name="Wincker P."/>
            <person name="Chourrout D."/>
        </authorList>
    </citation>
    <scope>NUCLEOTIDE SEQUENCE [LARGE SCALE GENOMIC DNA]</scope>
</reference>
<organism evidence="3">
    <name type="scientific">Oikopleura dioica</name>
    <name type="common">Tunicate</name>
    <dbReference type="NCBI Taxonomy" id="34765"/>
    <lineage>
        <taxon>Eukaryota</taxon>
        <taxon>Metazoa</taxon>
        <taxon>Chordata</taxon>
        <taxon>Tunicata</taxon>
        <taxon>Appendicularia</taxon>
        <taxon>Copelata</taxon>
        <taxon>Oikopleuridae</taxon>
        <taxon>Oikopleura</taxon>
    </lineage>
</organism>
<dbReference type="EMBL" id="FN654300">
    <property type="protein sequence ID" value="CBY31346.1"/>
    <property type="molecule type" value="Genomic_DNA"/>
</dbReference>
<feature type="coiled-coil region" evidence="1">
    <location>
        <begin position="142"/>
        <end position="211"/>
    </location>
</feature>
<evidence type="ECO:0000313" key="3">
    <source>
        <dbReference type="EMBL" id="CBY31346.1"/>
    </source>
</evidence>
<accession>E4Y6U6</accession>
<proteinExistence type="predicted"/>
<evidence type="ECO:0000256" key="2">
    <source>
        <dbReference type="SAM" id="MobiDB-lite"/>
    </source>
</evidence>